<dbReference type="SUPFAM" id="SSF52016">
    <property type="entry name" value="LeuD/IlvD-like"/>
    <property type="match status" value="1"/>
</dbReference>
<dbReference type="EMBL" id="CAJZAH010000001">
    <property type="protein sequence ID" value="CAG9166710.1"/>
    <property type="molecule type" value="Genomic_DNA"/>
</dbReference>
<dbReference type="Pfam" id="PF24877">
    <property type="entry name" value="ILV_EDD_C"/>
    <property type="match status" value="1"/>
</dbReference>
<sequence length="867" mass="92995">MSRTIDQLRSQRWFASNDIRGFAHRQRMQQQGLAREEFMGRPVIGILNTWSDLSPCHAHLRDRAQAIKRGVLQAGGYPLELPAMSLGEVMVKPTTMLYRNFLAMEAEELMRSLPLDGVVLLGGCDKTTPGLVMGAMSMDLPALFCPAGPMLNDRYQGQSVGAGTHTKKYWEQYTVGAIDDAEWISLEARMTRAPGTCNTMGTASTMTAIVEAMGLALPRSTSIPAMDAGHTRMAWACGKRIVEMVWEDLRPSRIVTRQSFLNGVAAWMALGGSTNAAVHLPAMAGRAGVDFSLEDFDAMARRVPVLANLFPSGNRLMEDFYYAGGLPALLNRIAAHLALDAMTCTGATLGENIAGHECSDDDVIRPLDRPVVQAPADCPEAGMALAVLRGNLCPDGAVIKPSAATPALLRHTGRALVFDSNAEMLAAVNDPDLDIDENTVMVLRNGGPVGGPGMPEWGNLPIPKKLLQRGVRDLVRLSDSRMSGTHYGTCVLHISPEAAVGGPLALVRTGDRIRLDIVERRLDLLVSQQELDARRAAWTPPPPVYQRGHPHLPERSHAGPPWLRFPGAGRQCADARAFHLLSGARAPSPTLTEKTGTTMPAPKDLLANPFRDRLAQPGVPLGTWLMSGTTATAEAMGRAGFEWLVVDLEHVPLDERDTLCVLQAIAGTNAYPVTRLAANDPVLFKRALDLGAQTVMVPFVDSAEAARRAVSYAKYPPEGIRGFAAVHRASGYGTAPDYGKRANDSVYTIIQLETPQAVAALEEIAAVPGVDALFLGPGDLSANMGHIGNIAHPDVQAVIADVARRCQAIGKPCGIVGPTPEMVSQFIAQGYAFVAVASDMGMMMRQASAFIQAIRPAIAKGFEGGVY</sequence>
<dbReference type="GO" id="GO:0004160">
    <property type="term" value="F:dihydroxy-acid dehydratase activity"/>
    <property type="evidence" value="ECO:0007669"/>
    <property type="project" value="UniProtKB-EC"/>
</dbReference>
<comment type="similarity">
    <text evidence="1">Belongs to the IlvD/Edd family.</text>
</comment>
<dbReference type="Pfam" id="PF00920">
    <property type="entry name" value="ILVD_EDD_N"/>
    <property type="match status" value="1"/>
</dbReference>
<dbReference type="SUPFAM" id="SSF51621">
    <property type="entry name" value="Phosphoenolpyruvate/pyruvate domain"/>
    <property type="match status" value="1"/>
</dbReference>
<evidence type="ECO:0000256" key="4">
    <source>
        <dbReference type="ARBA" id="ARBA00023014"/>
    </source>
</evidence>
<evidence type="ECO:0000259" key="8">
    <source>
        <dbReference type="Pfam" id="PF24877"/>
    </source>
</evidence>
<evidence type="ECO:0000256" key="1">
    <source>
        <dbReference type="ARBA" id="ARBA00006486"/>
    </source>
</evidence>
<keyword evidence="10" id="KW-1185">Reference proteome</keyword>
<proteinExistence type="inferred from homology"/>
<dbReference type="InterPro" id="IPR020558">
    <property type="entry name" value="DiOHA_6PGluconate_deHydtase_CS"/>
</dbReference>
<evidence type="ECO:0000313" key="10">
    <source>
        <dbReference type="Proteomes" id="UP000721236"/>
    </source>
</evidence>
<dbReference type="InterPro" id="IPR005000">
    <property type="entry name" value="Aldolase/citrate-lyase_domain"/>
</dbReference>
<feature type="domain" description="HpcH/HpaI aldolase/citrate lyase" evidence="7">
    <location>
        <begin position="622"/>
        <end position="843"/>
    </location>
</feature>
<dbReference type="Gene3D" id="3.20.20.60">
    <property type="entry name" value="Phosphoenolpyruvate-binding domains"/>
    <property type="match status" value="1"/>
</dbReference>
<dbReference type="InterPro" id="IPR040442">
    <property type="entry name" value="Pyrv_kinase-like_dom_sf"/>
</dbReference>
<dbReference type="Proteomes" id="UP000721236">
    <property type="component" value="Unassembled WGS sequence"/>
</dbReference>
<keyword evidence="3" id="KW-0408">Iron</keyword>
<feature type="domain" description="Dihydroxy-acid/6-phosphogluconate dehydratase C-terminal" evidence="8">
    <location>
        <begin position="363"/>
        <end position="541"/>
    </location>
</feature>
<dbReference type="InterPro" id="IPR015813">
    <property type="entry name" value="Pyrv/PenolPyrv_kinase-like_dom"/>
</dbReference>
<dbReference type="PANTHER" id="PTHR43183:SF2">
    <property type="entry name" value="DIHYDROXY-ACID DEHYDRATASE"/>
    <property type="match status" value="1"/>
</dbReference>
<evidence type="ECO:0000259" key="7">
    <source>
        <dbReference type="Pfam" id="PF03328"/>
    </source>
</evidence>
<dbReference type="InterPro" id="IPR056740">
    <property type="entry name" value="ILV_EDD_C"/>
</dbReference>
<keyword evidence="5 9" id="KW-0456">Lyase</keyword>
<dbReference type="Pfam" id="PF03328">
    <property type="entry name" value="HpcH_HpaI"/>
    <property type="match status" value="1"/>
</dbReference>
<keyword evidence="4" id="KW-0411">Iron-sulfur</keyword>
<dbReference type="Gene3D" id="3.50.30.80">
    <property type="entry name" value="IlvD/EDD C-terminal domain-like"/>
    <property type="match status" value="1"/>
</dbReference>
<dbReference type="SUPFAM" id="SSF143975">
    <property type="entry name" value="IlvD/EDD N-terminal domain-like"/>
    <property type="match status" value="1"/>
</dbReference>
<evidence type="ECO:0000256" key="2">
    <source>
        <dbReference type="ARBA" id="ARBA00022723"/>
    </source>
</evidence>
<name>A0ABM8WH38_9BURK</name>
<evidence type="ECO:0000313" key="9">
    <source>
        <dbReference type="EMBL" id="CAG9166710.1"/>
    </source>
</evidence>
<dbReference type="InterPro" id="IPR000581">
    <property type="entry name" value="ILV_EDD_N"/>
</dbReference>
<dbReference type="InterPro" id="IPR052352">
    <property type="entry name" value="Sugar_Degrad_Dehydratases"/>
</dbReference>
<dbReference type="InterPro" id="IPR037237">
    <property type="entry name" value="IlvD/EDD_N"/>
</dbReference>
<organism evidence="9 10">
    <name type="scientific">Cupriavidus respiraculi</name>
    <dbReference type="NCBI Taxonomy" id="195930"/>
    <lineage>
        <taxon>Bacteria</taxon>
        <taxon>Pseudomonadati</taxon>
        <taxon>Pseudomonadota</taxon>
        <taxon>Betaproteobacteria</taxon>
        <taxon>Burkholderiales</taxon>
        <taxon>Burkholderiaceae</taxon>
        <taxon>Cupriavidus</taxon>
    </lineage>
</organism>
<dbReference type="InterPro" id="IPR042096">
    <property type="entry name" value="Dihydro-acid_dehy_C"/>
</dbReference>
<dbReference type="PANTHER" id="PTHR43183">
    <property type="entry name" value="HYPOTHETICAL DIHYDROXYACID DEHYDRATASE (EUROFUNG)-RELATED"/>
    <property type="match status" value="1"/>
</dbReference>
<evidence type="ECO:0000256" key="5">
    <source>
        <dbReference type="ARBA" id="ARBA00023239"/>
    </source>
</evidence>
<comment type="caution">
    <text evidence="9">The sequence shown here is derived from an EMBL/GenBank/DDBJ whole genome shotgun (WGS) entry which is preliminary data.</text>
</comment>
<dbReference type="PROSITE" id="PS00886">
    <property type="entry name" value="ILVD_EDD_1"/>
    <property type="match status" value="1"/>
</dbReference>
<evidence type="ECO:0000259" key="6">
    <source>
        <dbReference type="Pfam" id="PF00920"/>
    </source>
</evidence>
<accession>A0ABM8WH38</accession>
<evidence type="ECO:0000256" key="3">
    <source>
        <dbReference type="ARBA" id="ARBA00023004"/>
    </source>
</evidence>
<dbReference type="EC" id="4.2.1.9" evidence="9"/>
<gene>
    <name evidence="9" type="primary">ilvD_1</name>
    <name evidence="9" type="ORF">LMG21510_00506</name>
</gene>
<feature type="domain" description="Dihydroxy-acid/6-phosphogluconate dehydratase N-terminal" evidence="6">
    <location>
        <begin position="41"/>
        <end position="352"/>
    </location>
</feature>
<protein>
    <submittedName>
        <fullName evidence="9">Dihydroxy-acid dehydratase</fullName>
        <ecNumber evidence="9">4.2.1.9</ecNumber>
    </submittedName>
</protein>
<dbReference type="NCBIfam" id="NF004784">
    <property type="entry name" value="PRK06131.1"/>
    <property type="match status" value="1"/>
</dbReference>
<dbReference type="NCBIfam" id="NF009560">
    <property type="entry name" value="PRK13017.1"/>
    <property type="match status" value="1"/>
</dbReference>
<keyword evidence="2" id="KW-0479">Metal-binding</keyword>
<reference evidence="9 10" key="1">
    <citation type="submission" date="2021-08" db="EMBL/GenBank/DDBJ databases">
        <authorList>
            <person name="Peeters C."/>
        </authorList>
    </citation>
    <scope>NUCLEOTIDE SEQUENCE [LARGE SCALE GENOMIC DNA]</scope>
    <source>
        <strain evidence="9 10">LMG 21510</strain>
    </source>
</reference>